<protein>
    <recommendedName>
        <fullName evidence="3">BACK domain-containing protein</fullName>
    </recommendedName>
</protein>
<keyword evidence="2" id="KW-1185">Reference proteome</keyword>
<dbReference type="Gene3D" id="2.60.120.260">
    <property type="entry name" value="Galactose-binding domain-like"/>
    <property type="match status" value="1"/>
</dbReference>
<dbReference type="InterPro" id="IPR008979">
    <property type="entry name" value="Galactose-bd-like_sf"/>
</dbReference>
<accession>A0ABR2L1L9</accession>
<gene>
    <name evidence="1" type="ORF">M9Y10_014506</name>
</gene>
<evidence type="ECO:0000313" key="2">
    <source>
        <dbReference type="Proteomes" id="UP001470230"/>
    </source>
</evidence>
<dbReference type="SUPFAM" id="SSF49785">
    <property type="entry name" value="Galactose-binding domain-like"/>
    <property type="match status" value="1"/>
</dbReference>
<proteinExistence type="predicted"/>
<evidence type="ECO:0000313" key="1">
    <source>
        <dbReference type="EMBL" id="KAK8896597.1"/>
    </source>
</evidence>
<organism evidence="1 2">
    <name type="scientific">Tritrichomonas musculus</name>
    <dbReference type="NCBI Taxonomy" id="1915356"/>
    <lineage>
        <taxon>Eukaryota</taxon>
        <taxon>Metamonada</taxon>
        <taxon>Parabasalia</taxon>
        <taxon>Tritrichomonadida</taxon>
        <taxon>Tritrichomonadidae</taxon>
        <taxon>Tritrichomonas</taxon>
    </lineage>
</organism>
<sequence length="452" mass="51341">MTTKQIILSSAGLKNVILGTNLEDEFEFIFGNHKIRINNIFADFISPVVSKMHLSDPTINCIDFSEQTNGVTITDDVLLLIKSLSKGSSIEIDENQIVQMQTISILLGNKEILSQINGKIDSKTNEKNIDQYLTYLTFLYQISPSNCITKCTNIIDFIASHFYEIEESKLVLLPIEILHAIILNDNLVVESEDSLFEFIRKVFNDKEDDCEYGITSFYEGLEFTELSEDKFNEFIEIFSGSEMTEMLWKKLRICFYSNMKNHSATVNTSRYSDRKIILYKESHPFEGVIGYLTQKSGGNVADNGTVNVTSSSTNGGHAPKNAVDLPNTQNYFQARGSTFADWLQYDFIKRRVLPTHYSIRTRNEYDYNHPRNWVIEGSNTGGKSESEWTVLDSHQDDEALKGLSFSYTFDIKNSQASKEGYCYLRLRQTGKSSGNNTCLTLSALEFFGTLFG</sequence>
<reference evidence="1 2" key="1">
    <citation type="submission" date="2024-04" db="EMBL/GenBank/DDBJ databases">
        <title>Tritrichomonas musculus Genome.</title>
        <authorList>
            <person name="Alves-Ferreira E."/>
            <person name="Grigg M."/>
            <person name="Lorenzi H."/>
            <person name="Galac M."/>
        </authorList>
    </citation>
    <scope>NUCLEOTIDE SEQUENCE [LARGE SCALE GENOMIC DNA]</scope>
    <source>
        <strain evidence="1 2">EAF2021</strain>
    </source>
</reference>
<evidence type="ECO:0008006" key="3">
    <source>
        <dbReference type="Google" id="ProtNLM"/>
    </source>
</evidence>
<dbReference type="Proteomes" id="UP001470230">
    <property type="component" value="Unassembled WGS sequence"/>
</dbReference>
<comment type="caution">
    <text evidence="1">The sequence shown here is derived from an EMBL/GenBank/DDBJ whole genome shotgun (WGS) entry which is preliminary data.</text>
</comment>
<name>A0ABR2L1L9_9EUKA</name>
<dbReference type="EMBL" id="JAPFFF010000002">
    <property type="protein sequence ID" value="KAK8896597.1"/>
    <property type="molecule type" value="Genomic_DNA"/>
</dbReference>